<dbReference type="Proteomes" id="UP000239649">
    <property type="component" value="Unassembled WGS sequence"/>
</dbReference>
<dbReference type="GO" id="GO:0006633">
    <property type="term" value="P:fatty acid biosynthetic process"/>
    <property type="evidence" value="ECO:0007669"/>
    <property type="project" value="TreeGrafter"/>
</dbReference>
<dbReference type="PROSITE" id="PS00061">
    <property type="entry name" value="ADH_SHORT"/>
    <property type="match status" value="1"/>
</dbReference>
<name>A0A2P6V9S0_9CHLO</name>
<keyword evidence="2" id="KW-0560">Oxidoreductase</keyword>
<accession>A0A2P6V9S0</accession>
<feature type="compositionally biased region" description="Gly residues" evidence="3">
    <location>
        <begin position="45"/>
        <end position="56"/>
    </location>
</feature>
<dbReference type="InterPro" id="IPR020904">
    <property type="entry name" value="Sc_DH/Rdtase_CS"/>
</dbReference>
<dbReference type="STRING" id="554055.A0A2P6V9S0"/>
<dbReference type="PRINTS" id="PR00080">
    <property type="entry name" value="SDRFAMILY"/>
</dbReference>
<dbReference type="GO" id="GO:0048038">
    <property type="term" value="F:quinone binding"/>
    <property type="evidence" value="ECO:0007669"/>
    <property type="project" value="TreeGrafter"/>
</dbReference>
<dbReference type="GO" id="GO:0016616">
    <property type="term" value="F:oxidoreductase activity, acting on the CH-OH group of donors, NAD or NADP as acceptor"/>
    <property type="evidence" value="ECO:0007669"/>
    <property type="project" value="TreeGrafter"/>
</dbReference>
<dbReference type="EMBL" id="LHPF02000017">
    <property type="protein sequence ID" value="PSC70834.1"/>
    <property type="molecule type" value="Genomic_DNA"/>
</dbReference>
<protein>
    <submittedName>
        <fullName evidence="4">3-oxoacyl-ACP reductase</fullName>
    </submittedName>
</protein>
<comment type="similarity">
    <text evidence="1">Belongs to the short-chain dehydrogenases/reductases (SDR) family.</text>
</comment>
<dbReference type="SUPFAM" id="SSF51735">
    <property type="entry name" value="NAD(P)-binding Rossmann-fold domains"/>
    <property type="match status" value="1"/>
</dbReference>
<organism evidence="4 5">
    <name type="scientific">Micractinium conductrix</name>
    <dbReference type="NCBI Taxonomy" id="554055"/>
    <lineage>
        <taxon>Eukaryota</taxon>
        <taxon>Viridiplantae</taxon>
        <taxon>Chlorophyta</taxon>
        <taxon>core chlorophytes</taxon>
        <taxon>Trebouxiophyceae</taxon>
        <taxon>Chlorellales</taxon>
        <taxon>Chlorellaceae</taxon>
        <taxon>Chlorella clade</taxon>
        <taxon>Micractinium</taxon>
    </lineage>
</organism>
<dbReference type="InterPro" id="IPR036291">
    <property type="entry name" value="NAD(P)-bd_dom_sf"/>
</dbReference>
<evidence type="ECO:0000256" key="3">
    <source>
        <dbReference type="SAM" id="MobiDB-lite"/>
    </source>
</evidence>
<sequence>MESPTHQTAACRLARLAAHLGSPREVSSSGLGDELQRHGTAASASGGGGAPAGGGEQQSFEPGRLLLGQTAIVTGGGSGIGRAAAQLFAHHGARVVVSDLDAAAAQATVDFITNSCGTAISVPGDVTDPTLPVRLVEAAVSAFSGIDILVNNAGFTWDGMIHKMGDKQWQAMLAVHCTAPFRLIQAAAPHMRDAAKREMAGGGRARPRCILNVSSVSGVHGSAGQANYATAKAGVVGLTKSVAKEWGPFNIRCNALTFGYIATRLVGDKSKGESIEVDGERVTLGIPQADGAAAMMKQLIALGRVGSAEEAAGAMLLLACPYASYITGQAVDVTGGGWL</sequence>
<comment type="caution">
    <text evidence="4">The sequence shown here is derived from an EMBL/GenBank/DDBJ whole genome shotgun (WGS) entry which is preliminary data.</text>
</comment>
<evidence type="ECO:0000256" key="1">
    <source>
        <dbReference type="ARBA" id="ARBA00006484"/>
    </source>
</evidence>
<dbReference type="OrthoDB" id="1393670at2759"/>
<feature type="region of interest" description="Disordered" evidence="3">
    <location>
        <begin position="22"/>
        <end position="60"/>
    </location>
</feature>
<dbReference type="PANTHER" id="PTHR42760">
    <property type="entry name" value="SHORT-CHAIN DEHYDROGENASES/REDUCTASES FAMILY MEMBER"/>
    <property type="match status" value="1"/>
</dbReference>
<evidence type="ECO:0000313" key="5">
    <source>
        <dbReference type="Proteomes" id="UP000239649"/>
    </source>
</evidence>
<dbReference type="PANTHER" id="PTHR42760:SF133">
    <property type="entry name" value="3-OXOACYL-[ACYL-CARRIER-PROTEIN] REDUCTASE"/>
    <property type="match status" value="1"/>
</dbReference>
<evidence type="ECO:0000256" key="2">
    <source>
        <dbReference type="ARBA" id="ARBA00023002"/>
    </source>
</evidence>
<dbReference type="Pfam" id="PF13561">
    <property type="entry name" value="adh_short_C2"/>
    <property type="match status" value="1"/>
</dbReference>
<dbReference type="PRINTS" id="PR00081">
    <property type="entry name" value="GDHRDH"/>
</dbReference>
<dbReference type="Gene3D" id="3.40.50.720">
    <property type="entry name" value="NAD(P)-binding Rossmann-like Domain"/>
    <property type="match status" value="1"/>
</dbReference>
<evidence type="ECO:0000313" key="4">
    <source>
        <dbReference type="EMBL" id="PSC70834.1"/>
    </source>
</evidence>
<dbReference type="InterPro" id="IPR002347">
    <property type="entry name" value="SDR_fam"/>
</dbReference>
<proteinExistence type="inferred from homology"/>
<reference evidence="4 5" key="1">
    <citation type="journal article" date="2018" name="Plant J.">
        <title>Genome sequences of Chlorella sorokiniana UTEX 1602 and Micractinium conductrix SAG 241.80: implications to maltose excretion by a green alga.</title>
        <authorList>
            <person name="Arriola M.B."/>
            <person name="Velmurugan N."/>
            <person name="Zhang Y."/>
            <person name="Plunkett M.H."/>
            <person name="Hondzo H."/>
            <person name="Barney B.M."/>
        </authorList>
    </citation>
    <scope>NUCLEOTIDE SEQUENCE [LARGE SCALE GENOMIC DNA]</scope>
    <source>
        <strain evidence="4 5">SAG 241.80</strain>
    </source>
</reference>
<keyword evidence="5" id="KW-1185">Reference proteome</keyword>
<dbReference type="AlphaFoldDB" id="A0A2P6V9S0"/>
<gene>
    <name evidence="4" type="ORF">C2E20_5732</name>
</gene>
<dbReference type="FunFam" id="3.40.50.720:FF:000084">
    <property type="entry name" value="Short-chain dehydrogenase reductase"/>
    <property type="match status" value="1"/>
</dbReference>